<evidence type="ECO:0000256" key="1">
    <source>
        <dbReference type="ARBA" id="ARBA00006739"/>
    </source>
</evidence>
<evidence type="ECO:0000256" key="3">
    <source>
        <dbReference type="ARBA" id="ARBA00022679"/>
    </source>
</evidence>
<evidence type="ECO:0000313" key="6">
    <source>
        <dbReference type="Proteomes" id="UP000789326"/>
    </source>
</evidence>
<evidence type="ECO:0000259" key="4">
    <source>
        <dbReference type="Pfam" id="PF00535"/>
    </source>
</evidence>
<dbReference type="PANTHER" id="PTHR22916">
    <property type="entry name" value="GLYCOSYLTRANSFERASE"/>
    <property type="match status" value="1"/>
</dbReference>
<dbReference type="GO" id="GO:0016757">
    <property type="term" value="F:glycosyltransferase activity"/>
    <property type="evidence" value="ECO:0007669"/>
    <property type="project" value="UniProtKB-KW"/>
</dbReference>
<feature type="domain" description="Glycosyltransferase 2-like" evidence="4">
    <location>
        <begin position="5"/>
        <end position="124"/>
    </location>
</feature>
<dbReference type="SUPFAM" id="SSF53448">
    <property type="entry name" value="Nucleotide-diphospho-sugar transferases"/>
    <property type="match status" value="1"/>
</dbReference>
<evidence type="ECO:0000313" key="5">
    <source>
        <dbReference type="EMBL" id="CAH0175273.1"/>
    </source>
</evidence>
<keyword evidence="3 5" id="KW-0808">Transferase</keyword>
<keyword evidence="2 5" id="KW-0328">Glycosyltransferase</keyword>
<organism evidence="5 6">
    <name type="scientific">Peribacillus simplex</name>
    <dbReference type="NCBI Taxonomy" id="1478"/>
    <lineage>
        <taxon>Bacteria</taxon>
        <taxon>Bacillati</taxon>
        <taxon>Bacillota</taxon>
        <taxon>Bacilli</taxon>
        <taxon>Bacillales</taxon>
        <taxon>Bacillaceae</taxon>
        <taxon>Peribacillus</taxon>
    </lineage>
</organism>
<dbReference type="EC" id="2.4.-.-" evidence="5"/>
<dbReference type="AlphaFoldDB" id="A0A9W4KTX7"/>
<dbReference type="Proteomes" id="UP000789326">
    <property type="component" value="Unassembled WGS sequence"/>
</dbReference>
<dbReference type="InterPro" id="IPR001173">
    <property type="entry name" value="Glyco_trans_2-like"/>
</dbReference>
<dbReference type="Pfam" id="PF00535">
    <property type="entry name" value="Glycos_transf_2"/>
    <property type="match status" value="1"/>
</dbReference>
<protein>
    <submittedName>
        <fullName evidence="5">Glycosyltransferase EpsH</fullName>
        <ecNumber evidence="5">2.4.-.-</ecNumber>
    </submittedName>
</protein>
<dbReference type="PANTHER" id="PTHR22916:SF51">
    <property type="entry name" value="GLYCOSYLTRANSFERASE EPSH-RELATED"/>
    <property type="match status" value="1"/>
</dbReference>
<dbReference type="EMBL" id="CAKKMG010000011">
    <property type="protein sequence ID" value="CAH0175273.1"/>
    <property type="molecule type" value="Genomic_DNA"/>
</dbReference>
<accession>A0A9W4KTX7</accession>
<name>A0A9W4KTX7_9BACI</name>
<comment type="caution">
    <text evidence="5">The sequence shown here is derived from an EMBL/GenBank/DDBJ whole genome shotgun (WGS) entry which is preliminary data.</text>
</comment>
<dbReference type="CDD" id="cd00761">
    <property type="entry name" value="Glyco_tranf_GTA_type"/>
    <property type="match status" value="1"/>
</dbReference>
<evidence type="ECO:0000256" key="2">
    <source>
        <dbReference type="ARBA" id="ARBA00022676"/>
    </source>
</evidence>
<reference evidence="5" key="1">
    <citation type="submission" date="2021-11" db="EMBL/GenBank/DDBJ databases">
        <authorList>
            <person name="Bulgarelli D."/>
        </authorList>
    </citation>
    <scope>NUCLEOTIDE SEQUENCE</scope>
    <source>
        <strain evidence="5">Bi133</strain>
    </source>
</reference>
<gene>
    <name evidence="5" type="primary">epsH_1</name>
    <name evidence="5" type="ORF">SRABI133_01286</name>
</gene>
<dbReference type="Gene3D" id="3.90.550.10">
    <property type="entry name" value="Spore Coat Polysaccharide Biosynthesis Protein SpsA, Chain A"/>
    <property type="match status" value="1"/>
</dbReference>
<dbReference type="InterPro" id="IPR029044">
    <property type="entry name" value="Nucleotide-diphossugar_trans"/>
</dbReference>
<comment type="similarity">
    <text evidence="1">Belongs to the glycosyltransferase 2 family.</text>
</comment>
<proteinExistence type="inferred from homology"/>
<sequence length="329" mass="38674">MCCLSIIVPVYNVEKYIDKCLYSLANQTLNNIEIIIVNDGSTDNSQSVIDKYVSEYGDKMISFKKENGGLSDARNFGLKYANGEYIGFVDPDDWVEHEMYERLYDYAKERNADIVISDFIYEPESYITNSALISNIDLSLKKNPEMLLIEPSVCNKLFKKSLFDVHAIDFPKGLLHEDRVTIAKLFFYSEKTVYIGEAFYHYLKQREESITTSRNIKKFSDIIVVLNKMEQFFIQKNFIIPVQQSLETLIINSYFSFCIRAVNELNNEKMRYSFMDEFRDFILERYKKPYSIESFKKSNLNKKIVLYLLIKRKYTLVKLLTKLKNKVRG</sequence>